<reference evidence="2 3" key="1">
    <citation type="submission" date="2016-10" db="EMBL/GenBank/DDBJ databases">
        <authorList>
            <person name="de Groot N.N."/>
        </authorList>
    </citation>
    <scope>NUCLEOTIDE SEQUENCE [LARGE SCALE GENOMIC DNA]</scope>
    <source>
        <strain evidence="2 3">CGMCC 4.3491</strain>
    </source>
</reference>
<evidence type="ECO:0008006" key="4">
    <source>
        <dbReference type="Google" id="ProtNLM"/>
    </source>
</evidence>
<dbReference type="Gene3D" id="3.40.50.720">
    <property type="entry name" value="NAD(P)-binding Rossmann-like Domain"/>
    <property type="match status" value="1"/>
</dbReference>
<feature type="region of interest" description="Disordered" evidence="1">
    <location>
        <begin position="128"/>
        <end position="169"/>
    </location>
</feature>
<feature type="compositionally biased region" description="Low complexity" evidence="1">
    <location>
        <begin position="235"/>
        <end position="245"/>
    </location>
</feature>
<keyword evidence="3" id="KW-1185">Reference proteome</keyword>
<sequence length="367" mass="37782">MVLRLDPDHPMVWRTPALLQFGIERPVAVVPSFSRAFGGLEAPRELMLDVLARGVTRPVLELLAEENGLPSAALDELLGELAGVLLESRSPAVPLEGRWIAVDGAGAAAEEIALLLRRLGARLWGAGESGARRSGGGGSGSAGAPGDVPGVTAAPTAGHEPVAAASTRGRPAAPELAVLVSHYATDPRRAAVWLRGDVPHLLVEFGEHSVRVGPVVAPGIDTPGDAGPRDDAGSADDAPPAVVDGEPGPCARCIEHTRSDADSAWPAIALQALRRTAPSADALGAATAAPVVARVLAEFGAGESSWRTHAVRLLRPGRAGHTVSVERIRPHPSCGCRSLPGIERAGDLRCAVIRPPPRRARAAAVPG</sequence>
<protein>
    <recommendedName>
        <fullName evidence="4">Bacteriocin biosynthesis cyclodehydratase domain-containing protein</fullName>
    </recommendedName>
</protein>
<proteinExistence type="predicted"/>
<accession>A0A1H3TQY4</accession>
<feature type="compositionally biased region" description="Gly residues" evidence="1">
    <location>
        <begin position="133"/>
        <end position="143"/>
    </location>
</feature>
<dbReference type="STRING" id="381665.SAMN05216554_4420"/>
<evidence type="ECO:0000313" key="3">
    <source>
        <dbReference type="Proteomes" id="UP000198891"/>
    </source>
</evidence>
<dbReference type="Proteomes" id="UP000198891">
    <property type="component" value="Unassembled WGS sequence"/>
</dbReference>
<evidence type="ECO:0000313" key="2">
    <source>
        <dbReference type="EMBL" id="SDZ52654.1"/>
    </source>
</evidence>
<name>A0A1H3TQY4_9MICO</name>
<gene>
    <name evidence="2" type="ORF">SAMN05216554_4420</name>
</gene>
<dbReference type="EMBL" id="FNPZ01000007">
    <property type="protein sequence ID" value="SDZ52654.1"/>
    <property type="molecule type" value="Genomic_DNA"/>
</dbReference>
<dbReference type="AlphaFoldDB" id="A0A1H3TQY4"/>
<evidence type="ECO:0000256" key="1">
    <source>
        <dbReference type="SAM" id="MobiDB-lite"/>
    </source>
</evidence>
<feature type="region of interest" description="Disordered" evidence="1">
    <location>
        <begin position="219"/>
        <end position="246"/>
    </location>
</feature>
<organism evidence="2 3">
    <name type="scientific">Herbiconiux ginsengi</name>
    <dbReference type="NCBI Taxonomy" id="381665"/>
    <lineage>
        <taxon>Bacteria</taxon>
        <taxon>Bacillati</taxon>
        <taxon>Actinomycetota</taxon>
        <taxon>Actinomycetes</taxon>
        <taxon>Micrococcales</taxon>
        <taxon>Microbacteriaceae</taxon>
        <taxon>Herbiconiux</taxon>
    </lineage>
</organism>